<dbReference type="EMBL" id="HBUE01124000">
    <property type="protein sequence ID" value="CAG6493691.1"/>
    <property type="molecule type" value="Transcribed_RNA"/>
</dbReference>
<feature type="compositionally biased region" description="Low complexity" evidence="1">
    <location>
        <begin position="18"/>
        <end position="40"/>
    </location>
</feature>
<dbReference type="EMBL" id="HBUE01264225">
    <property type="protein sequence ID" value="CAG6560619.1"/>
    <property type="molecule type" value="Transcribed_RNA"/>
</dbReference>
<dbReference type="EMBL" id="HBUE01264226">
    <property type="protein sequence ID" value="CAG6560622.1"/>
    <property type="molecule type" value="Transcribed_RNA"/>
</dbReference>
<feature type="region of interest" description="Disordered" evidence="1">
    <location>
        <begin position="1"/>
        <end position="100"/>
    </location>
</feature>
<evidence type="ECO:0000313" key="2">
    <source>
        <dbReference type="EMBL" id="CAG6493681.1"/>
    </source>
</evidence>
<evidence type="ECO:0000256" key="1">
    <source>
        <dbReference type="SAM" id="MobiDB-lite"/>
    </source>
</evidence>
<protein>
    <submittedName>
        <fullName evidence="2">(northern house mosquito) hypothetical protein</fullName>
    </submittedName>
</protein>
<dbReference type="AlphaFoldDB" id="A0A8D8CHT7"/>
<accession>A0A8D8CHT7</accession>
<sequence length="224" mass="25010">MPTQTGRCHRRLGPAADRPPSSKRNNSSHRPSSRRLSNPRETPRTSSSQCCHHDDQSHSLRRNRKPRPGTTGNSRRLSHSPSSSRFPNSLSSSPAEAEVVSPVVPPTAITITTITTTIRAAASVNRSTRWIRSRAPTRTRNRKSRTIGRGTTARCWPATRRSHCPADWECWPSRTRTTNRRRRPRPGAACFRLRVAVVVVVVAAPRTDPCHPRPTTMTPRATGR</sequence>
<dbReference type="EMBL" id="HBUE01123998">
    <property type="protein sequence ID" value="CAG6493681.1"/>
    <property type="molecule type" value="Transcribed_RNA"/>
</dbReference>
<dbReference type="EMBL" id="HBUE01264222">
    <property type="protein sequence ID" value="CAG6560614.1"/>
    <property type="molecule type" value="Transcribed_RNA"/>
</dbReference>
<proteinExistence type="predicted"/>
<dbReference type="EMBL" id="HBUE01159097">
    <property type="protein sequence ID" value="CAG6509245.1"/>
    <property type="molecule type" value="Transcribed_RNA"/>
</dbReference>
<organism evidence="2">
    <name type="scientific">Culex pipiens</name>
    <name type="common">House mosquito</name>
    <dbReference type="NCBI Taxonomy" id="7175"/>
    <lineage>
        <taxon>Eukaryota</taxon>
        <taxon>Metazoa</taxon>
        <taxon>Ecdysozoa</taxon>
        <taxon>Arthropoda</taxon>
        <taxon>Hexapoda</taxon>
        <taxon>Insecta</taxon>
        <taxon>Pterygota</taxon>
        <taxon>Neoptera</taxon>
        <taxon>Endopterygota</taxon>
        <taxon>Diptera</taxon>
        <taxon>Nematocera</taxon>
        <taxon>Culicoidea</taxon>
        <taxon>Culicidae</taxon>
        <taxon>Culicinae</taxon>
        <taxon>Culicini</taxon>
        <taxon>Culex</taxon>
        <taxon>Culex</taxon>
    </lineage>
</organism>
<reference evidence="2" key="1">
    <citation type="submission" date="2021-05" db="EMBL/GenBank/DDBJ databases">
        <authorList>
            <person name="Alioto T."/>
            <person name="Alioto T."/>
            <person name="Gomez Garrido J."/>
        </authorList>
    </citation>
    <scope>NUCLEOTIDE SEQUENCE</scope>
</reference>
<feature type="compositionally biased region" description="Low complexity" evidence="1">
    <location>
        <begin position="73"/>
        <end position="100"/>
    </location>
</feature>
<dbReference type="EMBL" id="HBUE01159098">
    <property type="protein sequence ID" value="CAG6509248.1"/>
    <property type="molecule type" value="Transcribed_RNA"/>
</dbReference>
<dbReference type="EMBL" id="HBUE01159094">
    <property type="protein sequence ID" value="CAG6509240.1"/>
    <property type="molecule type" value="Transcribed_RNA"/>
</dbReference>
<name>A0A8D8CHT7_CULPI</name>